<feature type="compositionally biased region" description="Polar residues" evidence="4">
    <location>
        <begin position="636"/>
        <end position="645"/>
    </location>
</feature>
<dbReference type="PANTHER" id="PTHR13237">
    <property type="entry name" value="SOMETHING ABOUT SILENCING PROTEIN 10-RELATED"/>
    <property type="match status" value="1"/>
</dbReference>
<feature type="compositionally biased region" description="Basic and acidic residues" evidence="4">
    <location>
        <begin position="469"/>
        <end position="478"/>
    </location>
</feature>
<comment type="caution">
    <text evidence="6">The sequence shown here is derived from an EMBL/GenBank/DDBJ whole genome shotgun (WGS) entry which is preliminary data.</text>
</comment>
<accession>A0A4T0HRE1</accession>
<comment type="similarity">
    <text evidence="2">Belongs to the SAS10 family.</text>
</comment>
<dbReference type="EMBL" id="SPOF01000008">
    <property type="protein sequence ID" value="TIB15083.1"/>
    <property type="molecule type" value="Genomic_DNA"/>
</dbReference>
<evidence type="ECO:0000256" key="4">
    <source>
        <dbReference type="SAM" id="MobiDB-lite"/>
    </source>
</evidence>
<protein>
    <recommendedName>
        <fullName evidence="5">Sas10 C-terminal domain-containing protein</fullName>
    </recommendedName>
</protein>
<evidence type="ECO:0000259" key="5">
    <source>
        <dbReference type="Pfam" id="PF09368"/>
    </source>
</evidence>
<dbReference type="PANTHER" id="PTHR13237:SF8">
    <property type="entry name" value="SOMETHING ABOUT SILENCING PROTEIN 10"/>
    <property type="match status" value="1"/>
</dbReference>
<feature type="compositionally biased region" description="Basic residues" evidence="4">
    <location>
        <begin position="376"/>
        <end position="386"/>
    </location>
</feature>
<evidence type="ECO:0000256" key="1">
    <source>
        <dbReference type="ARBA" id="ARBA00004123"/>
    </source>
</evidence>
<evidence type="ECO:0000313" key="6">
    <source>
        <dbReference type="EMBL" id="TIB15083.1"/>
    </source>
</evidence>
<feature type="domain" description="Sas10 C-terminal" evidence="5">
    <location>
        <begin position="569"/>
        <end position="645"/>
    </location>
</feature>
<feature type="compositionally biased region" description="Basic and acidic residues" evidence="4">
    <location>
        <begin position="30"/>
        <end position="40"/>
    </location>
</feature>
<reference evidence="6 7" key="1">
    <citation type="submission" date="2019-03" db="EMBL/GenBank/DDBJ databases">
        <title>Sequencing 23 genomes of Wallemia ichthyophaga.</title>
        <authorList>
            <person name="Gostincar C."/>
        </authorList>
    </citation>
    <scope>NUCLEOTIDE SEQUENCE [LARGE SCALE GENOMIC DNA]</scope>
    <source>
        <strain evidence="6 7">EXF-8621</strain>
    </source>
</reference>
<feature type="compositionally biased region" description="Basic and acidic residues" evidence="4">
    <location>
        <begin position="143"/>
        <end position="155"/>
    </location>
</feature>
<evidence type="ECO:0000256" key="3">
    <source>
        <dbReference type="ARBA" id="ARBA00023242"/>
    </source>
</evidence>
<name>A0A4T0HRE1_WALIC</name>
<feature type="compositionally biased region" description="Acidic residues" evidence="4">
    <location>
        <begin position="63"/>
        <end position="89"/>
    </location>
</feature>
<dbReference type="InterPro" id="IPR018972">
    <property type="entry name" value="Sas10_C_dom"/>
</dbReference>
<proteinExistence type="inferred from homology"/>
<feature type="region of interest" description="Disordered" evidence="4">
    <location>
        <begin position="1"/>
        <end position="160"/>
    </location>
</feature>
<sequence>MARKRSHASKKSNSVKDPKPDSIPMDSEDEFHHQNDRIDLGHNSPSDDDSDNEEEVYGLKGVDDEDEDDNDDDDDDDDVDMGDYQDVPDDNINLDHTNDNSDHSDNSEENSDDASKLKSWGSRQSAYYSRQDENESDDDEDTEQNRKLEQEEALKLQKSSRQDWSWDDVKDIGGVVEDEGNQDTAVDLDEPEDNTAYIDTSDLSHSDKLALLQKTSPETLALLTDYEDILSKLRETEEFIAKRKKEDINHPALGLLYVYHQTLLTYAPLLTYFLCLRASPAYAHDRIKLLQHPVLNRMVTLREGLSRMEDLGFGPGDEQAIPEDDEEDQQDIRNMVREWAAHKQDDVDDDVDNSLEQGELEGLMVDESENVAPPKKDKKDKKKSKKNSSNNSNLIHQVDESAFEYKPSTSKSNKKDLQRNTDDDYLGEADTLSTLDAESKKKNKKSLQFHTARIAKTDNRRSAASKQRQSGDDDVPYRERKKARLEKGGKSAEGDELDGGEWTAQDEATRRQIMNEDEGLGDGGDGGDGDDYYNLVRQSKKAKKEAKKEEYDDARWKNRVDYVDESGVDGPRSLPRDIALNKAVTRARSFKHSKLNRNPRLKKRIRFDQAQKKIKSMKPVYQGGQEGQYEGERSGITRNVKSTKL</sequence>
<dbReference type="Pfam" id="PF09368">
    <property type="entry name" value="Sas10"/>
    <property type="match status" value="1"/>
</dbReference>
<keyword evidence="3" id="KW-0539">Nucleus</keyword>
<feature type="region of interest" description="Disordered" evidence="4">
    <location>
        <begin position="612"/>
        <end position="645"/>
    </location>
</feature>
<feature type="region of interest" description="Disordered" evidence="4">
    <location>
        <begin position="360"/>
        <end position="532"/>
    </location>
</feature>
<gene>
    <name evidence="6" type="ORF">E3P90_01001</name>
</gene>
<dbReference type="GO" id="GO:0000462">
    <property type="term" value="P:maturation of SSU-rRNA from tricistronic rRNA transcript (SSU-rRNA, 5.8S rRNA, LSU-rRNA)"/>
    <property type="evidence" value="ECO:0007669"/>
    <property type="project" value="TreeGrafter"/>
</dbReference>
<feature type="compositionally biased region" description="Basic and acidic residues" evidence="4">
    <location>
        <begin position="96"/>
        <end position="106"/>
    </location>
</feature>
<feature type="compositionally biased region" description="Basic and acidic residues" evidence="4">
    <location>
        <begin position="413"/>
        <end position="422"/>
    </location>
</feature>
<dbReference type="Proteomes" id="UP000306954">
    <property type="component" value="Unassembled WGS sequence"/>
</dbReference>
<feature type="compositionally biased region" description="Basic residues" evidence="4">
    <location>
        <begin position="1"/>
        <end position="10"/>
    </location>
</feature>
<dbReference type="AlphaFoldDB" id="A0A4T0HRE1"/>
<dbReference type="GO" id="GO:0032040">
    <property type="term" value="C:small-subunit processome"/>
    <property type="evidence" value="ECO:0007669"/>
    <property type="project" value="TreeGrafter"/>
</dbReference>
<comment type="subcellular location">
    <subcellularLocation>
        <location evidence="1">Nucleus</location>
    </subcellularLocation>
</comment>
<feature type="region of interest" description="Disordered" evidence="4">
    <location>
        <begin position="309"/>
        <end position="328"/>
    </location>
</feature>
<feature type="compositionally biased region" description="Acidic residues" evidence="4">
    <location>
        <begin position="46"/>
        <end position="56"/>
    </location>
</feature>
<organism evidence="6 7">
    <name type="scientific">Wallemia ichthyophaga</name>
    <dbReference type="NCBI Taxonomy" id="245174"/>
    <lineage>
        <taxon>Eukaryota</taxon>
        <taxon>Fungi</taxon>
        <taxon>Dikarya</taxon>
        <taxon>Basidiomycota</taxon>
        <taxon>Wallemiomycotina</taxon>
        <taxon>Wallemiomycetes</taxon>
        <taxon>Wallemiales</taxon>
        <taxon>Wallemiaceae</taxon>
        <taxon>Wallemia</taxon>
    </lineage>
</organism>
<evidence type="ECO:0000313" key="7">
    <source>
        <dbReference type="Proteomes" id="UP000306954"/>
    </source>
</evidence>
<feature type="compositionally biased region" description="Acidic residues" evidence="4">
    <location>
        <begin position="515"/>
        <end position="531"/>
    </location>
</feature>
<evidence type="ECO:0000256" key="2">
    <source>
        <dbReference type="ARBA" id="ARBA00010979"/>
    </source>
</evidence>